<gene>
    <name evidence="4" type="ORF">CC86DRAFT_399471</name>
</gene>
<feature type="region of interest" description="Disordered" evidence="1">
    <location>
        <begin position="777"/>
        <end position="803"/>
    </location>
</feature>
<dbReference type="EMBL" id="MU006216">
    <property type="protein sequence ID" value="KAF2832806.1"/>
    <property type="molecule type" value="Genomic_DNA"/>
</dbReference>
<dbReference type="PANTHER" id="PTHR24148">
    <property type="entry name" value="ANKYRIN REPEAT DOMAIN-CONTAINING PROTEIN 39 HOMOLOG-RELATED"/>
    <property type="match status" value="1"/>
</dbReference>
<name>A0A6A7AHV6_9PLEO</name>
<feature type="domain" description="Heterokaryon incompatibility" evidence="3">
    <location>
        <begin position="62"/>
        <end position="252"/>
    </location>
</feature>
<dbReference type="InterPro" id="IPR010730">
    <property type="entry name" value="HET"/>
</dbReference>
<feature type="transmembrane region" description="Helical" evidence="2">
    <location>
        <begin position="351"/>
        <end position="375"/>
    </location>
</feature>
<dbReference type="Pfam" id="PF06985">
    <property type="entry name" value="HET"/>
    <property type="match status" value="1"/>
</dbReference>
<evidence type="ECO:0000259" key="3">
    <source>
        <dbReference type="Pfam" id="PF06985"/>
    </source>
</evidence>
<reference evidence="4" key="1">
    <citation type="journal article" date="2020" name="Stud. Mycol.">
        <title>101 Dothideomycetes genomes: a test case for predicting lifestyles and emergence of pathogens.</title>
        <authorList>
            <person name="Haridas S."/>
            <person name="Albert R."/>
            <person name="Binder M."/>
            <person name="Bloem J."/>
            <person name="Labutti K."/>
            <person name="Salamov A."/>
            <person name="Andreopoulos B."/>
            <person name="Baker S."/>
            <person name="Barry K."/>
            <person name="Bills G."/>
            <person name="Bluhm B."/>
            <person name="Cannon C."/>
            <person name="Castanera R."/>
            <person name="Culley D."/>
            <person name="Daum C."/>
            <person name="Ezra D."/>
            <person name="Gonzalez J."/>
            <person name="Henrissat B."/>
            <person name="Kuo A."/>
            <person name="Liang C."/>
            <person name="Lipzen A."/>
            <person name="Lutzoni F."/>
            <person name="Magnuson J."/>
            <person name="Mondo S."/>
            <person name="Nolan M."/>
            <person name="Ohm R."/>
            <person name="Pangilinan J."/>
            <person name="Park H.-J."/>
            <person name="Ramirez L."/>
            <person name="Alfaro M."/>
            <person name="Sun H."/>
            <person name="Tritt A."/>
            <person name="Yoshinaga Y."/>
            <person name="Zwiers L.-H."/>
            <person name="Turgeon B."/>
            <person name="Goodwin S."/>
            <person name="Spatafora J."/>
            <person name="Crous P."/>
            <person name="Grigoriev I."/>
        </authorList>
    </citation>
    <scope>NUCLEOTIDE SEQUENCE</scope>
    <source>
        <strain evidence="4">CBS 113818</strain>
    </source>
</reference>
<sequence>MLLAGDPLTALYTSVPVRRGDDTRNIRVLDLEPKPWNTFTNEAPLTGTLRVISLCSHESEPFTALSYVWGKTSGDETDEIQLRSDAEVVRVPITWNCRDALRALRKRWSILTIWVDAICVDQSNIAEKESQIPLMGDIYSQAAPVYIWLGPSDKYLSKAMRYFQKRGCTSSSFRYLPIAHALTQPGGAQRQIAFFKAVSTVSTNAFKEGLRYNIRLWGVDASWSYYPSMTDDSLINLIMDQEWFHRAWTFQEVLLAKKAFLVCGKEVVNWESLCSCLIRIRIEDLHESSQAPVARNLMKAWLCLPRPSAAGGHPDQATVSRNHSIRRLLQLAGTELNKRLIFRILLKTADLFVAFSITLTLFVTIFGSIATLFALTVGLSQVVIVGLVTFLAPFSLPYGVHVFLLLQEAVEGFQVERTIFPTSRRTSKVEIGSDSYDSKLIQDATTSILHAFREREATKEADQVYAMYGILRSLGMNLAIPDYNKLPNQIYKELFANILSSYPAICSLLSMTGGTILAEDAPSWIPQFSDGFIKSRMVDYFTVNGMPITSFGVENNARIVNDKLLLKGKLRGTVVFRLPTFPQIDWTSPKHAISSRHLDQLLDTAVALVYWRSLLDDNWVRRYAKKCPMDTKLDIFGGRERTGVVEIKHKDFIGHFFLLDFLDSNSEKFVTADGRFQKRACRTSLAAEKYFADIMWNVAYWCNSFGDDEQIIATSEGFGGSISIADDIKKGDEIAEVPGLGTALVLNKTQDGCYKVAGPAFIAGFMEDIGDQGMLPLAEEDDAPSVDGSSEAGDDNIPLLTRSVKEERENGIVPVRRTEDDYVELVLV</sequence>
<keyword evidence="2" id="KW-1133">Transmembrane helix</keyword>
<keyword evidence="2" id="KW-0472">Membrane</keyword>
<dbReference type="Proteomes" id="UP000799424">
    <property type="component" value="Unassembled WGS sequence"/>
</dbReference>
<dbReference type="PANTHER" id="PTHR24148:SF64">
    <property type="entry name" value="HETEROKARYON INCOMPATIBILITY DOMAIN-CONTAINING PROTEIN"/>
    <property type="match status" value="1"/>
</dbReference>
<accession>A0A6A7AHV6</accession>
<organism evidence="4 5">
    <name type="scientific">Ophiobolus disseminans</name>
    <dbReference type="NCBI Taxonomy" id="1469910"/>
    <lineage>
        <taxon>Eukaryota</taxon>
        <taxon>Fungi</taxon>
        <taxon>Dikarya</taxon>
        <taxon>Ascomycota</taxon>
        <taxon>Pezizomycotina</taxon>
        <taxon>Dothideomycetes</taxon>
        <taxon>Pleosporomycetidae</taxon>
        <taxon>Pleosporales</taxon>
        <taxon>Pleosporineae</taxon>
        <taxon>Phaeosphaeriaceae</taxon>
        <taxon>Ophiobolus</taxon>
    </lineage>
</organism>
<evidence type="ECO:0000313" key="4">
    <source>
        <dbReference type="EMBL" id="KAF2832806.1"/>
    </source>
</evidence>
<protein>
    <submittedName>
        <fullName evidence="4">HET-domain-containing protein</fullName>
    </submittedName>
</protein>
<dbReference type="AlphaFoldDB" id="A0A6A7AHV6"/>
<evidence type="ECO:0000313" key="5">
    <source>
        <dbReference type="Proteomes" id="UP000799424"/>
    </source>
</evidence>
<evidence type="ECO:0000256" key="1">
    <source>
        <dbReference type="SAM" id="MobiDB-lite"/>
    </source>
</evidence>
<keyword evidence="2" id="KW-0812">Transmembrane</keyword>
<dbReference type="InterPro" id="IPR052895">
    <property type="entry name" value="HetReg/Transcr_Mod"/>
</dbReference>
<proteinExistence type="predicted"/>
<keyword evidence="5" id="KW-1185">Reference proteome</keyword>
<dbReference type="OrthoDB" id="3904204at2759"/>
<evidence type="ECO:0000256" key="2">
    <source>
        <dbReference type="SAM" id="Phobius"/>
    </source>
</evidence>
<feature type="transmembrane region" description="Helical" evidence="2">
    <location>
        <begin position="382"/>
        <end position="406"/>
    </location>
</feature>